<evidence type="ECO:0000256" key="2">
    <source>
        <dbReference type="SAM" id="SignalP"/>
    </source>
</evidence>
<dbReference type="RefSeq" id="WP_215872171.1">
    <property type="nucleotide sequence ID" value="NZ_JAAXYO010000036.1"/>
</dbReference>
<reference evidence="3" key="1">
    <citation type="journal article" date="2021" name="ISME J.">
        <title>Genomic evolution of the class Acidithiobacillia: deep-branching Proteobacteria living in extreme acidic conditions.</title>
        <authorList>
            <person name="Moya-Beltran A."/>
            <person name="Beard S."/>
            <person name="Rojas-Villalobos C."/>
            <person name="Issotta F."/>
            <person name="Gallardo Y."/>
            <person name="Ulloa R."/>
            <person name="Giaveno A."/>
            <person name="Degli Esposti M."/>
            <person name="Johnson D.B."/>
            <person name="Quatrini R."/>
        </authorList>
    </citation>
    <scope>NUCLEOTIDE SEQUENCE</scope>
    <source>
        <strain evidence="3">VAN18-1</strain>
    </source>
</reference>
<protein>
    <recommendedName>
        <fullName evidence="5">OmpA-like domain-containing protein</fullName>
    </recommendedName>
</protein>
<comment type="caution">
    <text evidence="3">The sequence shown here is derived from an EMBL/GenBank/DDBJ whole genome shotgun (WGS) entry which is preliminary data.</text>
</comment>
<keyword evidence="2" id="KW-0732">Signal</keyword>
<dbReference type="EMBL" id="JAAXYO010000036">
    <property type="protein sequence ID" value="MBU2787161.1"/>
    <property type="molecule type" value="Genomic_DNA"/>
</dbReference>
<feature type="signal peptide" evidence="2">
    <location>
        <begin position="1"/>
        <end position="20"/>
    </location>
</feature>
<evidence type="ECO:0000313" key="4">
    <source>
        <dbReference type="Proteomes" id="UP001197378"/>
    </source>
</evidence>
<dbReference type="AlphaFoldDB" id="A0AAE3CIV7"/>
<feature type="region of interest" description="Disordered" evidence="1">
    <location>
        <begin position="153"/>
        <end position="176"/>
    </location>
</feature>
<evidence type="ECO:0008006" key="5">
    <source>
        <dbReference type="Google" id="ProtNLM"/>
    </source>
</evidence>
<keyword evidence="4" id="KW-1185">Reference proteome</keyword>
<gene>
    <name evidence="3" type="ORF">HFQ13_02860</name>
</gene>
<evidence type="ECO:0000256" key="1">
    <source>
        <dbReference type="SAM" id="MobiDB-lite"/>
    </source>
</evidence>
<feature type="chain" id="PRO_5042208630" description="OmpA-like domain-containing protein" evidence="2">
    <location>
        <begin position="21"/>
        <end position="297"/>
    </location>
</feature>
<dbReference type="InterPro" id="IPR036737">
    <property type="entry name" value="OmpA-like_sf"/>
</dbReference>
<sequence>MIRRSLLASTLLLLPALAWADATTTAALQRAYGQFQNLQKSTHLTPQQSASLQRDLQQMTADQVNPPLFAVDRAIFEARLQGLREAQAAANGGQEKERLSRELASLNQKYQALQAEYAQLRQQLATQTMQGARSARLKQEIQQQKEILQQEEQSLATMQPSSAPSTSSSTSVSPTVAAPAAAPAPLQALAAYGDLRQGKYGTELNMPVSALFSSDQGLSANGKQRLRAVAGTLKGISAAQILVRVSGQPGGLNLATQRAEAILQGLRQAGIPDSRLALASGAGVASGMAQILLPSGS</sequence>
<name>A0AAE3CIV7_9PROT</name>
<accession>A0AAE3CIV7</accession>
<dbReference type="SUPFAM" id="SSF103088">
    <property type="entry name" value="OmpA-like"/>
    <property type="match status" value="1"/>
</dbReference>
<dbReference type="Proteomes" id="UP001197378">
    <property type="component" value="Unassembled WGS sequence"/>
</dbReference>
<organism evidence="3 4">
    <name type="scientific">Igneacidithiobacillus copahuensis</name>
    <dbReference type="NCBI Taxonomy" id="2724909"/>
    <lineage>
        <taxon>Bacteria</taxon>
        <taxon>Pseudomonadati</taxon>
        <taxon>Pseudomonadota</taxon>
        <taxon>Acidithiobacillia</taxon>
        <taxon>Acidithiobacillales</taxon>
        <taxon>Acidithiobacillaceae</taxon>
        <taxon>Igneacidithiobacillus</taxon>
    </lineage>
</organism>
<proteinExistence type="predicted"/>
<evidence type="ECO:0000313" key="3">
    <source>
        <dbReference type="EMBL" id="MBU2787161.1"/>
    </source>
</evidence>